<proteinExistence type="predicted"/>
<evidence type="ECO:0000256" key="1">
    <source>
        <dbReference type="SAM" id="MobiDB-lite"/>
    </source>
</evidence>
<dbReference type="AlphaFoldDB" id="A0A4V2F8C4"/>
<dbReference type="Pfam" id="PF10926">
    <property type="entry name" value="DUF2800"/>
    <property type="match status" value="1"/>
</dbReference>
<dbReference type="RefSeq" id="WP_130433714.1">
    <property type="nucleotide sequence ID" value="NZ_SGXF01000001.1"/>
</dbReference>
<feature type="region of interest" description="Disordered" evidence="1">
    <location>
        <begin position="358"/>
        <end position="384"/>
    </location>
</feature>
<keyword evidence="3" id="KW-1185">Reference proteome</keyword>
<evidence type="ECO:0000313" key="3">
    <source>
        <dbReference type="Proteomes" id="UP000292927"/>
    </source>
</evidence>
<reference evidence="2 3" key="1">
    <citation type="submission" date="2019-02" db="EMBL/GenBank/DDBJ databases">
        <title>Genomic Encyclopedia of Type Strains, Phase IV (KMG-IV): sequencing the most valuable type-strain genomes for metagenomic binning, comparative biology and taxonomic classification.</title>
        <authorList>
            <person name="Goeker M."/>
        </authorList>
    </citation>
    <scope>NUCLEOTIDE SEQUENCE [LARGE SCALE GENOMIC DNA]</scope>
    <source>
        <strain evidence="2 3">DSM 29486</strain>
    </source>
</reference>
<dbReference type="EMBL" id="SGXF01000001">
    <property type="protein sequence ID" value="RZT02927.1"/>
    <property type="molecule type" value="Genomic_DNA"/>
</dbReference>
<dbReference type="InterPro" id="IPR021229">
    <property type="entry name" value="DUF2800"/>
</dbReference>
<dbReference type="Proteomes" id="UP000292927">
    <property type="component" value="Unassembled WGS sequence"/>
</dbReference>
<evidence type="ECO:0000313" key="2">
    <source>
        <dbReference type="EMBL" id="RZT02927.1"/>
    </source>
</evidence>
<gene>
    <name evidence="2" type="ORF">EV209_1057</name>
</gene>
<comment type="caution">
    <text evidence="2">The sequence shown here is derived from an EMBL/GenBank/DDBJ whole genome shotgun (WGS) entry which is preliminary data.</text>
</comment>
<organism evidence="2 3">
    <name type="scientific">Cuneatibacter caecimuris</name>
    <dbReference type="NCBI Taxonomy" id="1796618"/>
    <lineage>
        <taxon>Bacteria</taxon>
        <taxon>Bacillati</taxon>
        <taxon>Bacillota</taxon>
        <taxon>Clostridia</taxon>
        <taxon>Lachnospirales</taxon>
        <taxon>Lachnospiraceae</taxon>
        <taxon>Cuneatibacter</taxon>
    </lineage>
</organism>
<feature type="compositionally biased region" description="Basic and acidic residues" evidence="1">
    <location>
        <begin position="365"/>
        <end position="384"/>
    </location>
</feature>
<dbReference type="OrthoDB" id="9766061at2"/>
<accession>A0A4V2F8C4</accession>
<name>A0A4V2F8C4_9FIRM</name>
<protein>
    <submittedName>
        <fullName evidence="2">Uncharacterized protein DUF2800</fullName>
    </submittedName>
</protein>
<sequence>MHAKLSASGAHRWMACTPSANLEEQFPDKSSEYAEEGTLAHSLAELILRYNNNEISKKTYSTRLNKLKKDPLYSQEMQEYVEDYALQVWEQINEVKAACPDAQALFEQRLDFSDYVPEGFGTGDVVIIADDMLQIIDLKYGKGVGVSAIGNPQLRLYGLGAWLEHSMLYDIRRIRMTVVQPRLENVSTEELSIEELLDWAETEVKPRARLAMEGEGEFCVGDHCRFCKAFATCRAQKDHQMELAKYEFADSELLDDSEIGEVLSRVDALAKWAEAVKDYAFDQALNHGVHYDGWKLVEGRSNRRYIDDTRVAEVLQKAGYHEIYKPKELQGITAMEKLIGKKQFADLLDGLVEKPEGKPVLVPQTDKRPELDSAEKIKNEFNEL</sequence>